<dbReference type="GO" id="GO:0022904">
    <property type="term" value="P:respiratory electron transport chain"/>
    <property type="evidence" value="ECO:0007669"/>
    <property type="project" value="TreeGrafter"/>
</dbReference>
<dbReference type="GO" id="GO:0015990">
    <property type="term" value="P:electron transport coupled proton transport"/>
    <property type="evidence" value="ECO:0007669"/>
    <property type="project" value="TreeGrafter"/>
</dbReference>
<keyword evidence="6" id="KW-0408">Iron</keyword>
<feature type="transmembrane region" description="Helical" evidence="7">
    <location>
        <begin position="90"/>
        <end position="112"/>
    </location>
</feature>
<evidence type="ECO:0000313" key="9">
    <source>
        <dbReference type="EMBL" id="PMP71597.1"/>
    </source>
</evidence>
<dbReference type="InterPro" id="IPR023615">
    <property type="entry name" value="Cyt_c_Oxase_su1_BS"/>
</dbReference>
<keyword evidence="6" id="KW-0813">Transport</keyword>
<dbReference type="EMBL" id="PNIN01000038">
    <property type="protein sequence ID" value="PMP71597.1"/>
    <property type="molecule type" value="Genomic_DNA"/>
</dbReference>
<dbReference type="Gene3D" id="1.20.210.10">
    <property type="entry name" value="Cytochrome c oxidase-like, subunit I domain"/>
    <property type="match status" value="1"/>
</dbReference>
<organism evidence="9 10">
    <name type="scientific">Calditerrivibrio nitroreducens</name>
    <dbReference type="NCBI Taxonomy" id="477976"/>
    <lineage>
        <taxon>Bacteria</taxon>
        <taxon>Pseudomonadati</taxon>
        <taxon>Deferribacterota</taxon>
        <taxon>Deferribacteres</taxon>
        <taxon>Deferribacterales</taxon>
        <taxon>Calditerrivibrionaceae</taxon>
    </lineage>
</organism>
<evidence type="ECO:0000256" key="1">
    <source>
        <dbReference type="ARBA" id="ARBA00004141"/>
    </source>
</evidence>
<feature type="transmembrane region" description="Helical" evidence="7">
    <location>
        <begin position="199"/>
        <end position="222"/>
    </location>
</feature>
<feature type="domain" description="Cytochrome oxidase subunit I profile" evidence="8">
    <location>
        <begin position="14"/>
        <end position="470"/>
    </location>
</feature>
<keyword evidence="5 7" id="KW-0472">Membrane</keyword>
<comment type="subcellular location">
    <subcellularLocation>
        <location evidence="1">Membrane</location>
        <topology evidence="1">Multi-pass membrane protein</topology>
    </subcellularLocation>
</comment>
<dbReference type="PROSITE" id="PS50855">
    <property type="entry name" value="COX1"/>
    <property type="match status" value="1"/>
</dbReference>
<evidence type="ECO:0000256" key="2">
    <source>
        <dbReference type="ARBA" id="ARBA00022660"/>
    </source>
</evidence>
<proteinExistence type="inferred from homology"/>
<evidence type="ECO:0000256" key="7">
    <source>
        <dbReference type="SAM" id="Phobius"/>
    </source>
</evidence>
<keyword evidence="6" id="KW-0249">Electron transport</keyword>
<feature type="transmembrane region" description="Helical" evidence="7">
    <location>
        <begin position="433"/>
        <end position="451"/>
    </location>
</feature>
<keyword evidence="3 6" id="KW-0812">Transmembrane</keyword>
<dbReference type="GO" id="GO:0016020">
    <property type="term" value="C:membrane"/>
    <property type="evidence" value="ECO:0007669"/>
    <property type="project" value="UniProtKB-SubCell"/>
</dbReference>
<dbReference type="GO" id="GO:0009060">
    <property type="term" value="P:aerobic respiration"/>
    <property type="evidence" value="ECO:0007669"/>
    <property type="project" value="InterPro"/>
</dbReference>
<keyword evidence="6" id="KW-0349">Heme</keyword>
<feature type="transmembrane region" description="Helical" evidence="7">
    <location>
        <begin position="378"/>
        <end position="397"/>
    </location>
</feature>
<dbReference type="PANTHER" id="PTHR10422:SF29">
    <property type="entry name" value="CYTOCHROME C OXIDASE SUBUNIT 1 HOMOLOG, BACTEROID"/>
    <property type="match status" value="1"/>
</dbReference>
<name>A0A2J6WMI2_9BACT</name>
<comment type="caution">
    <text evidence="9">The sequence shown here is derived from an EMBL/GenBank/DDBJ whole genome shotgun (WGS) entry which is preliminary data.</text>
</comment>
<keyword evidence="4 7" id="KW-1133">Transmembrane helix</keyword>
<dbReference type="InterPro" id="IPR023616">
    <property type="entry name" value="Cyt_c_oxase-like_su1_dom"/>
</dbReference>
<dbReference type="Proteomes" id="UP000242881">
    <property type="component" value="Unassembled WGS sequence"/>
</dbReference>
<feature type="transmembrane region" description="Helical" evidence="7">
    <location>
        <begin position="347"/>
        <end position="366"/>
    </location>
</feature>
<comment type="similarity">
    <text evidence="6">Belongs to the heme-copper respiratory oxidase family.</text>
</comment>
<feature type="transmembrane region" description="Helical" evidence="7">
    <location>
        <begin position="301"/>
        <end position="318"/>
    </location>
</feature>
<dbReference type="GO" id="GO:0004129">
    <property type="term" value="F:cytochrome-c oxidase activity"/>
    <property type="evidence" value="ECO:0007669"/>
    <property type="project" value="InterPro"/>
</dbReference>
<feature type="transmembrane region" description="Helical" evidence="7">
    <location>
        <begin position="12"/>
        <end position="37"/>
    </location>
</feature>
<dbReference type="InterPro" id="IPR000883">
    <property type="entry name" value="Cyt_C_Oxase_1"/>
</dbReference>
<dbReference type="PANTHER" id="PTHR10422">
    <property type="entry name" value="CYTOCHROME C OXIDASE SUBUNIT 1"/>
    <property type="match status" value="1"/>
</dbReference>
<dbReference type="GO" id="GO:0020037">
    <property type="term" value="F:heme binding"/>
    <property type="evidence" value="ECO:0007669"/>
    <property type="project" value="InterPro"/>
</dbReference>
<evidence type="ECO:0000313" key="10">
    <source>
        <dbReference type="Proteomes" id="UP000242881"/>
    </source>
</evidence>
<sequence length="470" mass="54032">MNEYQYDYQTVKGFIVSCLFWGVIGLVIGLLISAQMWNPNFNFGEYFSFGRLRTVHTNVLAYGLGIGAEFGIFYYLVIRLTKRPLLFPKLARFHLWLFNVGIALAAWTLFMGYSQNLEYAEFEWPIDIAVVILWVIFAINVMGTIFKRKEEELYISLWYIIATIVTVAILYIVNNLSVPATLFKSYHLFAGVNSANVEWWYGHNAVGFLFTTPILAMFYYFLPKSTGLPIYSHRLSIISFWSLIFAYLWTGAHHLVYTPLPDWIQTLGIAFTLFLIAPSWGSVVNGYFTVESDWSVMKNKYLTKFFIAGITFYGLQTIQGPSQGIRVISSLIHYTDWVPGHVHMGTMGWVTMVICASIYYIIPHIYKTEIYSVKLANIHFWIVLIGQLMFSITMWITGIQQGAMWKMTNPDGSLKYTFIETVTANYPYWQMRTIAGIIFVIGMLFFLYNVFMTIQKGKKELAAKLAAVNA</sequence>
<feature type="transmembrane region" description="Helical" evidence="7">
    <location>
        <begin position="57"/>
        <end position="78"/>
    </location>
</feature>
<evidence type="ECO:0000259" key="8">
    <source>
        <dbReference type="PROSITE" id="PS50855"/>
    </source>
</evidence>
<evidence type="ECO:0000256" key="4">
    <source>
        <dbReference type="ARBA" id="ARBA00022989"/>
    </source>
</evidence>
<evidence type="ECO:0000256" key="5">
    <source>
        <dbReference type="ARBA" id="ARBA00023136"/>
    </source>
</evidence>
<feature type="transmembrane region" description="Helical" evidence="7">
    <location>
        <begin position="124"/>
        <end position="146"/>
    </location>
</feature>
<reference evidence="9 10" key="1">
    <citation type="submission" date="2018-01" db="EMBL/GenBank/DDBJ databases">
        <title>Metagenomic assembled genomes from two thermal pools in the Uzon Caldera, Kamchatka, Russia.</title>
        <authorList>
            <person name="Wilkins L."/>
            <person name="Ettinger C."/>
        </authorList>
    </citation>
    <scope>NUCLEOTIDE SEQUENCE [LARGE SCALE GENOMIC DNA]</scope>
    <source>
        <strain evidence="9">ZAV-05</strain>
    </source>
</reference>
<accession>A0A2J6WMI2</accession>
<evidence type="ECO:0000256" key="3">
    <source>
        <dbReference type="ARBA" id="ARBA00022692"/>
    </source>
</evidence>
<dbReference type="InterPro" id="IPR036927">
    <property type="entry name" value="Cyt_c_oxase-like_su1_sf"/>
</dbReference>
<protein>
    <submittedName>
        <fullName evidence="9">Cytochrome C oxidase Cbb3</fullName>
    </submittedName>
</protein>
<keyword evidence="2 6" id="KW-0679">Respiratory chain</keyword>
<feature type="transmembrane region" description="Helical" evidence="7">
    <location>
        <begin position="234"/>
        <end position="257"/>
    </location>
</feature>
<dbReference type="PROSITE" id="PS00077">
    <property type="entry name" value="COX1_CUB"/>
    <property type="match status" value="1"/>
</dbReference>
<feature type="transmembrane region" description="Helical" evidence="7">
    <location>
        <begin position="263"/>
        <end position="289"/>
    </location>
</feature>
<dbReference type="Pfam" id="PF00115">
    <property type="entry name" value="COX1"/>
    <property type="match status" value="1"/>
</dbReference>
<evidence type="ECO:0000256" key="6">
    <source>
        <dbReference type="RuleBase" id="RU000370"/>
    </source>
</evidence>
<dbReference type="SUPFAM" id="SSF81442">
    <property type="entry name" value="Cytochrome c oxidase subunit I-like"/>
    <property type="match status" value="1"/>
</dbReference>
<keyword evidence="6" id="KW-0479">Metal-binding</keyword>
<gene>
    <name evidence="9" type="ORF">C0187_03615</name>
</gene>
<dbReference type="AlphaFoldDB" id="A0A2J6WMI2"/>
<feature type="transmembrane region" description="Helical" evidence="7">
    <location>
        <begin position="153"/>
        <end position="173"/>
    </location>
</feature>